<proteinExistence type="predicted"/>
<gene>
    <name evidence="2" type="ORF">EYF80_024739</name>
</gene>
<dbReference type="EMBL" id="SRLO01000242">
    <property type="protein sequence ID" value="TNN65000.1"/>
    <property type="molecule type" value="Genomic_DNA"/>
</dbReference>
<feature type="region of interest" description="Disordered" evidence="1">
    <location>
        <begin position="63"/>
        <end position="98"/>
    </location>
</feature>
<dbReference type="AlphaFoldDB" id="A0A4Z2HHJ0"/>
<evidence type="ECO:0000256" key="1">
    <source>
        <dbReference type="SAM" id="MobiDB-lite"/>
    </source>
</evidence>
<dbReference type="Proteomes" id="UP000314294">
    <property type="component" value="Unassembled WGS sequence"/>
</dbReference>
<sequence length="147" mass="15954">MRMPLVSPGENGALCPGDPRDVEHFRGDFGVNVANQGSAEERHTGCRSAAGCLALVALGQAQGRGHGGQEEGGTGHDHCASRPEHLPTVQGLDRPEGPHHPLPVLEFELRERPELEEQTINTRVMLQDLERAYQGHTNNINSIKRAT</sequence>
<accession>A0A4Z2HHJ0</accession>
<name>A0A4Z2HHJ0_9TELE</name>
<reference evidence="2 3" key="1">
    <citation type="submission" date="2019-03" db="EMBL/GenBank/DDBJ databases">
        <title>First draft genome of Liparis tanakae, snailfish: a comprehensive survey of snailfish specific genes.</title>
        <authorList>
            <person name="Kim W."/>
            <person name="Song I."/>
            <person name="Jeong J.-H."/>
            <person name="Kim D."/>
            <person name="Kim S."/>
            <person name="Ryu S."/>
            <person name="Song J.Y."/>
            <person name="Lee S.K."/>
        </authorList>
    </citation>
    <scope>NUCLEOTIDE SEQUENCE [LARGE SCALE GENOMIC DNA]</scope>
    <source>
        <tissue evidence="2">Muscle</tissue>
    </source>
</reference>
<organism evidence="2 3">
    <name type="scientific">Liparis tanakae</name>
    <name type="common">Tanaka's snailfish</name>
    <dbReference type="NCBI Taxonomy" id="230148"/>
    <lineage>
        <taxon>Eukaryota</taxon>
        <taxon>Metazoa</taxon>
        <taxon>Chordata</taxon>
        <taxon>Craniata</taxon>
        <taxon>Vertebrata</taxon>
        <taxon>Euteleostomi</taxon>
        <taxon>Actinopterygii</taxon>
        <taxon>Neopterygii</taxon>
        <taxon>Teleostei</taxon>
        <taxon>Neoteleostei</taxon>
        <taxon>Acanthomorphata</taxon>
        <taxon>Eupercaria</taxon>
        <taxon>Perciformes</taxon>
        <taxon>Cottioidei</taxon>
        <taxon>Cottales</taxon>
        <taxon>Liparidae</taxon>
        <taxon>Liparis</taxon>
    </lineage>
</organism>
<evidence type="ECO:0000313" key="2">
    <source>
        <dbReference type="EMBL" id="TNN65000.1"/>
    </source>
</evidence>
<feature type="compositionally biased region" description="Basic and acidic residues" evidence="1">
    <location>
        <begin position="67"/>
        <end position="85"/>
    </location>
</feature>
<comment type="caution">
    <text evidence="2">The sequence shown here is derived from an EMBL/GenBank/DDBJ whole genome shotgun (WGS) entry which is preliminary data.</text>
</comment>
<keyword evidence="3" id="KW-1185">Reference proteome</keyword>
<protein>
    <submittedName>
        <fullName evidence="2">Uncharacterized protein</fullName>
    </submittedName>
</protein>
<evidence type="ECO:0000313" key="3">
    <source>
        <dbReference type="Proteomes" id="UP000314294"/>
    </source>
</evidence>